<name>A0A024T7K1_9STRA</name>
<proteinExistence type="predicted"/>
<dbReference type="VEuPathDB" id="FungiDB:H310_15366"/>
<dbReference type="RefSeq" id="XP_008881564.1">
    <property type="nucleotide sequence ID" value="XM_008883342.1"/>
</dbReference>
<sequence>QRSVLCSRRRMDLKAVDIVGVSSGEGTRSCTCHEICGDSLTVDDLVVFRLAIQGTSDNLEEVIKVYRLVATEQSCHVGYLPLRLLKYKESLQNKIALVVEDLRVSPSRSERARSERNVGVVKAVLFQHIQEYHESIGM</sequence>
<evidence type="ECO:0000313" key="1">
    <source>
        <dbReference type="EMBL" id="ETV89804.1"/>
    </source>
</evidence>
<accession>A0A024T7K1</accession>
<reference evidence="1" key="1">
    <citation type="submission" date="2013-12" db="EMBL/GenBank/DDBJ databases">
        <title>The Genome Sequence of Aphanomyces invadans NJM9701.</title>
        <authorList>
            <consortium name="The Broad Institute Genomics Platform"/>
            <person name="Russ C."/>
            <person name="Tyler B."/>
            <person name="van West P."/>
            <person name="Dieguez-Uribeondo J."/>
            <person name="Young S.K."/>
            <person name="Zeng Q."/>
            <person name="Gargeya S."/>
            <person name="Fitzgerald M."/>
            <person name="Abouelleil A."/>
            <person name="Alvarado L."/>
            <person name="Chapman S.B."/>
            <person name="Gainer-Dewar J."/>
            <person name="Goldberg J."/>
            <person name="Griggs A."/>
            <person name="Gujja S."/>
            <person name="Hansen M."/>
            <person name="Howarth C."/>
            <person name="Imamovic A."/>
            <person name="Ireland A."/>
            <person name="Larimer J."/>
            <person name="McCowan C."/>
            <person name="Murphy C."/>
            <person name="Pearson M."/>
            <person name="Poon T.W."/>
            <person name="Priest M."/>
            <person name="Roberts A."/>
            <person name="Saif S."/>
            <person name="Shea T."/>
            <person name="Sykes S."/>
            <person name="Wortman J."/>
            <person name="Nusbaum C."/>
            <person name="Birren B."/>
        </authorList>
    </citation>
    <scope>NUCLEOTIDE SEQUENCE [LARGE SCALE GENOMIC DNA]</scope>
    <source>
        <strain evidence="1">NJM9701</strain>
    </source>
</reference>
<dbReference type="AlphaFoldDB" id="A0A024T7K1"/>
<dbReference type="EMBL" id="KI914346">
    <property type="protein sequence ID" value="ETV89804.1"/>
    <property type="molecule type" value="Genomic_DNA"/>
</dbReference>
<feature type="non-terminal residue" evidence="1">
    <location>
        <position position="1"/>
    </location>
</feature>
<dbReference type="OrthoDB" id="76026at2759"/>
<organism evidence="1">
    <name type="scientific">Aphanomyces invadans</name>
    <dbReference type="NCBI Taxonomy" id="157072"/>
    <lineage>
        <taxon>Eukaryota</taxon>
        <taxon>Sar</taxon>
        <taxon>Stramenopiles</taxon>
        <taxon>Oomycota</taxon>
        <taxon>Saprolegniomycetes</taxon>
        <taxon>Saprolegniales</taxon>
        <taxon>Verrucalvaceae</taxon>
        <taxon>Aphanomyces</taxon>
    </lineage>
</organism>
<dbReference type="GeneID" id="20092416"/>
<gene>
    <name evidence="1" type="ORF">H310_15366</name>
</gene>
<protein>
    <submittedName>
        <fullName evidence="1">Uncharacterized protein</fullName>
    </submittedName>
</protein>